<dbReference type="InterPro" id="IPR050482">
    <property type="entry name" value="Sensor_HK_TwoCompSys"/>
</dbReference>
<dbReference type="Pfam" id="PF07730">
    <property type="entry name" value="HisKA_3"/>
    <property type="match status" value="1"/>
</dbReference>
<dbReference type="InterPro" id="IPR000700">
    <property type="entry name" value="PAS-assoc_C"/>
</dbReference>
<comment type="caution">
    <text evidence="7">The sequence shown here is derived from an EMBL/GenBank/DDBJ whole genome shotgun (WGS) entry which is preliminary data.</text>
</comment>
<evidence type="ECO:0000259" key="5">
    <source>
        <dbReference type="PROSITE" id="PS50112"/>
    </source>
</evidence>
<dbReference type="Gene3D" id="3.30.450.40">
    <property type="match status" value="1"/>
</dbReference>
<dbReference type="Gene3D" id="1.20.5.1930">
    <property type="match status" value="1"/>
</dbReference>
<dbReference type="Proteomes" id="UP000238196">
    <property type="component" value="Unassembled WGS sequence"/>
</dbReference>
<dbReference type="InterPro" id="IPR011712">
    <property type="entry name" value="Sig_transdc_His_kin_sub3_dim/P"/>
</dbReference>
<sequence>MAYSGGANNDHGGGTGDSSVNIFQSFFQQQALASLLIAADWRCMDCSQSFCNHSGYQRAQLLDQPVEALLSAESHTRLTHALEQCQPGMTALPPLTLTLRLQDGRELTTACQLSALYDEQHQLSACVLQWPALTTASESVLPFTATSHWDEQQRHREIVEHASDLLFLLEVTEDQRFRYLEINQAFELSTGIRREQLLGGCVGDFIAASEALVCLQHLHACLTEGATKEGQFTLQLRTGRRSYRWTLVPVRNPDGDIYRILGIAHDITEQQQHALSDQLQLTIFESLAQSAPLTQCLQRVVHYIEQVCPELRASVMLADDNNQRLHLGPAPSLPAEYQAAISDIAIAEGMGSCGTAAWRGEVVKVEDIASHPFFAPCRELALAAGLRSCWSEPIISLEGRVLGVLAIYQAQPGLPSPEHLALIHRASQFVAIAISRSHAEQVLRESEQRHRDVFNNSQDALYLLEVTSDQRFRYIEVNPAFERMTSSLPREQFIGHAPEDFMPEAIAAQINAMYRRCIAANTVVEEELSLATPNGQQIFHSTLVPIRNERDSIYRIVAISRDVTERRRAEQLLHLREQEFRALAELSPDAIIRYDCKGRRTYVNPTLIRVLNLRGRNIVGKRYDEWHVDGADPAYEQHLQQALSSGEACRATICHPTEAAQEPWRYVDFRFVPELDTHGQVASVLAVGRDITALKEAELQLRALADNSPDFVARYDSSGRILYLNTALIAFLQLDGLQQVLGRLPSELDPQHASAVLEQHVQNCIHSGRSDQLELYLQPEGVWHAIRVVPECDAEGRVNSVLVVGRDISEHKARAAALHESQTLLRELAARREEDLEAERKRISREVHDELGQQLTSLRMNLTLLRHEFGTHQPALNSRLNQTFALVDQTIHSVRNIAASLRPAVLDMGISLALEWLAQRFTEDSGLHCKLQLDDRVTLDEARAIVVFRVVQESLTNIARHADACTVSIRLRRQGALYKLRIEDDGKGFDTRSPRARRSFGLIGMQERALMLGGSMYLHSQPQQGTRIELHIPVEAHNEPVEALGS</sequence>
<dbReference type="PROSITE" id="PS50113">
    <property type="entry name" value="PAC"/>
    <property type="match status" value="4"/>
</dbReference>
<dbReference type="Pfam" id="PF00989">
    <property type="entry name" value="PAS"/>
    <property type="match status" value="1"/>
</dbReference>
<dbReference type="InterPro" id="IPR001610">
    <property type="entry name" value="PAC"/>
</dbReference>
<dbReference type="InterPro" id="IPR029016">
    <property type="entry name" value="GAF-like_dom_sf"/>
</dbReference>
<keyword evidence="1" id="KW-0808">Transferase</keyword>
<dbReference type="SMART" id="SM00086">
    <property type="entry name" value="PAC"/>
    <property type="match status" value="4"/>
</dbReference>
<dbReference type="GO" id="GO:0046983">
    <property type="term" value="F:protein dimerization activity"/>
    <property type="evidence" value="ECO:0007669"/>
    <property type="project" value="InterPro"/>
</dbReference>
<dbReference type="InterPro" id="IPR003594">
    <property type="entry name" value="HATPase_dom"/>
</dbReference>
<evidence type="ECO:0000259" key="4">
    <source>
        <dbReference type="PROSITE" id="PS50109"/>
    </source>
</evidence>
<dbReference type="GO" id="GO:0000155">
    <property type="term" value="F:phosphorelay sensor kinase activity"/>
    <property type="evidence" value="ECO:0007669"/>
    <property type="project" value="InterPro"/>
</dbReference>
<dbReference type="InterPro" id="IPR000014">
    <property type="entry name" value="PAS"/>
</dbReference>
<dbReference type="InterPro" id="IPR036890">
    <property type="entry name" value="HATPase_C_sf"/>
</dbReference>
<evidence type="ECO:0000256" key="1">
    <source>
        <dbReference type="ARBA" id="ARBA00022679"/>
    </source>
</evidence>
<dbReference type="SMART" id="SM00091">
    <property type="entry name" value="PAS"/>
    <property type="match status" value="5"/>
</dbReference>
<feature type="domain" description="PAS" evidence="5">
    <location>
        <begin position="576"/>
        <end position="646"/>
    </location>
</feature>
<feature type="domain" description="PAC" evidence="6">
    <location>
        <begin position="769"/>
        <end position="820"/>
    </location>
</feature>
<evidence type="ECO:0000313" key="8">
    <source>
        <dbReference type="Proteomes" id="UP000238196"/>
    </source>
</evidence>
<feature type="domain" description="PAC" evidence="6">
    <location>
        <begin position="524"/>
        <end position="575"/>
    </location>
</feature>
<dbReference type="InterPro" id="IPR013656">
    <property type="entry name" value="PAS_4"/>
</dbReference>
<feature type="domain" description="Histidine kinase" evidence="4">
    <location>
        <begin position="846"/>
        <end position="1036"/>
    </location>
</feature>
<dbReference type="Gene3D" id="3.30.565.10">
    <property type="entry name" value="Histidine kinase-like ATPase, C-terminal domain"/>
    <property type="match status" value="1"/>
</dbReference>
<dbReference type="Pfam" id="PF08448">
    <property type="entry name" value="PAS_4"/>
    <property type="match status" value="4"/>
</dbReference>
<keyword evidence="2" id="KW-0418">Kinase</keyword>
<evidence type="ECO:0000259" key="6">
    <source>
        <dbReference type="PROSITE" id="PS50113"/>
    </source>
</evidence>
<dbReference type="InterPro" id="IPR003018">
    <property type="entry name" value="GAF"/>
</dbReference>
<dbReference type="NCBIfam" id="TIGR00229">
    <property type="entry name" value="sensory_box"/>
    <property type="match status" value="4"/>
</dbReference>
<protein>
    <recommendedName>
        <fullName evidence="9">PAS domain S-box protein</fullName>
    </recommendedName>
</protein>
<dbReference type="Pfam" id="PF13185">
    <property type="entry name" value="GAF_2"/>
    <property type="match status" value="1"/>
</dbReference>
<gene>
    <name evidence="7" type="ORF">C4K68_07285</name>
</gene>
<accession>A0A2S5KTS1</accession>
<dbReference type="PROSITE" id="PS50112">
    <property type="entry name" value="PAS"/>
    <property type="match status" value="1"/>
</dbReference>
<dbReference type="SUPFAM" id="SSF55785">
    <property type="entry name" value="PYP-like sensor domain (PAS domain)"/>
    <property type="match status" value="5"/>
</dbReference>
<dbReference type="CDD" id="cd00130">
    <property type="entry name" value="PAS"/>
    <property type="match status" value="5"/>
</dbReference>
<dbReference type="AlphaFoldDB" id="A0A2S5KTS1"/>
<dbReference type="Gene3D" id="3.30.450.20">
    <property type="entry name" value="PAS domain"/>
    <property type="match status" value="5"/>
</dbReference>
<evidence type="ECO:0000313" key="7">
    <source>
        <dbReference type="EMBL" id="PPC78045.1"/>
    </source>
</evidence>
<evidence type="ECO:0008006" key="9">
    <source>
        <dbReference type="Google" id="ProtNLM"/>
    </source>
</evidence>
<proteinExistence type="predicted"/>
<feature type="domain" description="PAC" evidence="6">
    <location>
        <begin position="647"/>
        <end position="703"/>
    </location>
</feature>
<evidence type="ECO:0000256" key="2">
    <source>
        <dbReference type="ARBA" id="ARBA00022777"/>
    </source>
</evidence>
<dbReference type="PANTHER" id="PTHR24421:SF59">
    <property type="entry name" value="OXYGEN SENSOR HISTIDINE KINASE NREB"/>
    <property type="match status" value="1"/>
</dbReference>
<dbReference type="SUPFAM" id="SSF55781">
    <property type="entry name" value="GAF domain-like"/>
    <property type="match status" value="1"/>
</dbReference>
<dbReference type="GO" id="GO:0016020">
    <property type="term" value="C:membrane"/>
    <property type="evidence" value="ECO:0007669"/>
    <property type="project" value="InterPro"/>
</dbReference>
<dbReference type="PANTHER" id="PTHR24421">
    <property type="entry name" value="NITRATE/NITRITE SENSOR PROTEIN NARX-RELATED"/>
    <property type="match status" value="1"/>
</dbReference>
<dbReference type="EMBL" id="PRLP01000021">
    <property type="protein sequence ID" value="PPC78045.1"/>
    <property type="molecule type" value="Genomic_DNA"/>
</dbReference>
<dbReference type="SMART" id="SM00387">
    <property type="entry name" value="HATPase_c"/>
    <property type="match status" value="1"/>
</dbReference>
<name>A0A2S5KTS1_9PROT</name>
<dbReference type="Pfam" id="PF02518">
    <property type="entry name" value="HATPase_c"/>
    <property type="match status" value="1"/>
</dbReference>
<dbReference type="SUPFAM" id="SSF55874">
    <property type="entry name" value="ATPase domain of HSP90 chaperone/DNA topoisomerase II/histidine kinase"/>
    <property type="match status" value="1"/>
</dbReference>
<dbReference type="InterPro" id="IPR013767">
    <property type="entry name" value="PAS_fold"/>
</dbReference>
<dbReference type="GO" id="GO:0006355">
    <property type="term" value="P:regulation of DNA-templated transcription"/>
    <property type="evidence" value="ECO:0007669"/>
    <property type="project" value="InterPro"/>
</dbReference>
<dbReference type="InterPro" id="IPR005467">
    <property type="entry name" value="His_kinase_dom"/>
</dbReference>
<dbReference type="InterPro" id="IPR035965">
    <property type="entry name" value="PAS-like_dom_sf"/>
</dbReference>
<dbReference type="SMART" id="SM00065">
    <property type="entry name" value="GAF"/>
    <property type="match status" value="1"/>
</dbReference>
<organism evidence="7 8">
    <name type="scientific">Proteobacteria bacterium 228</name>
    <dbReference type="NCBI Taxonomy" id="2083153"/>
    <lineage>
        <taxon>Bacteria</taxon>
        <taxon>Pseudomonadati</taxon>
        <taxon>Pseudomonadota</taxon>
    </lineage>
</organism>
<dbReference type="CDD" id="cd16917">
    <property type="entry name" value="HATPase_UhpB-NarQ-NarX-like"/>
    <property type="match status" value="1"/>
</dbReference>
<keyword evidence="3" id="KW-0902">Two-component regulatory system</keyword>
<evidence type="ECO:0000256" key="3">
    <source>
        <dbReference type="ARBA" id="ARBA00023012"/>
    </source>
</evidence>
<reference evidence="7 8" key="1">
    <citation type="submission" date="2018-02" db="EMBL/GenBank/DDBJ databases">
        <title>novel marine gammaproteobacteria from coastal saline agro ecosystem.</title>
        <authorList>
            <person name="Krishnan R."/>
            <person name="Ramesh Kumar N."/>
        </authorList>
    </citation>
    <scope>NUCLEOTIDE SEQUENCE [LARGE SCALE GENOMIC DNA]</scope>
    <source>
        <strain evidence="7 8">228</strain>
    </source>
</reference>
<feature type="domain" description="PAC" evidence="6">
    <location>
        <begin position="228"/>
        <end position="279"/>
    </location>
</feature>
<dbReference type="PROSITE" id="PS50109">
    <property type="entry name" value="HIS_KIN"/>
    <property type="match status" value="1"/>
</dbReference>